<accession>A0A5D0EKS4</accession>
<evidence type="ECO:0000313" key="6">
    <source>
        <dbReference type="Proteomes" id="UP000226080"/>
    </source>
</evidence>
<evidence type="ECO:0000313" key="5">
    <source>
        <dbReference type="Proteomes" id="UP000072236"/>
    </source>
</evidence>
<dbReference type="EMBL" id="PCGW01000021">
    <property type="protein sequence ID" value="PHO19946.1"/>
    <property type="molecule type" value="Genomic_DNA"/>
</dbReference>
<dbReference type="OrthoDB" id="5589463at2"/>
<name>A0A5D0EKS4_AGGAC</name>
<dbReference type="AlphaFoldDB" id="A0A5D0EKS4"/>
<dbReference type="KEGG" id="aact:ACT75_05735"/>
<dbReference type="RefSeq" id="WP_005538674.1">
    <property type="nucleotide sequence ID" value="NZ_CP012959.1"/>
</dbReference>
<sequence>MEMSTTQRLILANQYKLMSLLDCDNAAKYQRLETIVKGGFALELHTLENDFTNISERECQTVLDTLEMYKALQISYNNLENKSELSEHRLQFVGYCAIREKKYLSYLRFITGVEGKYQEFMRCEHGCDSQTPMWDKYSRMLEVWRACPHEYHLSMVEIQNILNA</sequence>
<dbReference type="Gene3D" id="1.10.287.680">
    <property type="entry name" value="Helix hairpin bin"/>
    <property type="match status" value="1"/>
</dbReference>
<evidence type="ECO:0000313" key="7">
    <source>
        <dbReference type="Proteomes" id="UP000323012"/>
    </source>
</evidence>
<gene>
    <name evidence="2" type="ORF">ACT75_05735</name>
    <name evidence="3" type="ORF">CQR80_09745</name>
    <name evidence="4" type="ORF">FXB79_08315</name>
</gene>
<dbReference type="Pfam" id="PF03887">
    <property type="entry name" value="YfbU"/>
    <property type="match status" value="1"/>
</dbReference>
<proteinExistence type="inferred from homology"/>
<dbReference type="SMR" id="A0A5D0EKS4"/>
<dbReference type="NCBIfam" id="NF003936">
    <property type="entry name" value="PRK05445.1"/>
    <property type="match status" value="1"/>
</dbReference>
<dbReference type="PIRSF" id="PIRSF006272">
    <property type="entry name" value="UCP006272"/>
    <property type="match status" value="1"/>
</dbReference>
<dbReference type="Proteomes" id="UP000072236">
    <property type="component" value="Chromosome"/>
</dbReference>
<dbReference type="InterPro" id="IPR023145">
    <property type="entry name" value="YfbU_helix-hairpin_sf"/>
</dbReference>
<dbReference type="Proteomes" id="UP000323012">
    <property type="component" value="Unassembled WGS sequence"/>
</dbReference>
<dbReference type="InterPro" id="IPR005587">
    <property type="entry name" value="UPF0304_YfbU"/>
</dbReference>
<organism evidence="4 7">
    <name type="scientific">Aggregatibacter actinomycetemcomitans</name>
    <name type="common">Actinobacillus actinomycetemcomitans</name>
    <name type="synonym">Haemophilus actinomycetemcomitans</name>
    <dbReference type="NCBI Taxonomy" id="714"/>
    <lineage>
        <taxon>Bacteria</taxon>
        <taxon>Pseudomonadati</taxon>
        <taxon>Pseudomonadota</taxon>
        <taxon>Gammaproteobacteria</taxon>
        <taxon>Pasteurellales</taxon>
        <taxon>Pasteurellaceae</taxon>
        <taxon>Aggregatibacter</taxon>
    </lineage>
</organism>
<evidence type="ECO:0000313" key="2">
    <source>
        <dbReference type="EMBL" id="AMQ94064.1"/>
    </source>
</evidence>
<dbReference type="Proteomes" id="UP000226080">
    <property type="component" value="Unassembled WGS sequence"/>
</dbReference>
<dbReference type="InterPro" id="IPR023146">
    <property type="entry name" value="YfbU_alpha-helical_sf"/>
</dbReference>
<dbReference type="Gene3D" id="1.10.3190.10">
    <property type="entry name" value="yfbu gene product, domain 2"/>
    <property type="match status" value="1"/>
</dbReference>
<keyword evidence="6" id="KW-1185">Reference proteome</keyword>
<dbReference type="EMBL" id="VSED01000023">
    <property type="protein sequence ID" value="TYA38492.1"/>
    <property type="molecule type" value="Genomic_DNA"/>
</dbReference>
<evidence type="ECO:0000313" key="3">
    <source>
        <dbReference type="EMBL" id="PHO19946.1"/>
    </source>
</evidence>
<dbReference type="EMBL" id="CP012959">
    <property type="protein sequence ID" value="AMQ94064.1"/>
    <property type="molecule type" value="Genomic_DNA"/>
</dbReference>
<reference evidence="4 7" key="3">
    <citation type="submission" date="2019-08" db="EMBL/GenBank/DDBJ databases">
        <title>Whole genome sequencing of Aggregatibacter actinomycetemcomitans cultured from blood stream infections in Denmark reveals a novel phylogenetic lineage expressing serotype a membrane O polysaccharide.</title>
        <authorList>
            <person name="Nedergaard S."/>
            <person name="Kobel C.M."/>
            <person name="Nielsen M.B."/>
            <person name="Moeller R.T."/>
            <person name="Jensen A.B."/>
            <person name="Noerskov-Lauritsen N."/>
        </authorList>
    </citation>
    <scope>NUCLEOTIDE SEQUENCE [LARGE SCALE GENOMIC DNA]</scope>
    <source>
        <strain evidence="4 7">PN_563</strain>
    </source>
</reference>
<dbReference type="SUPFAM" id="SSF116960">
    <property type="entry name" value="YfbU-like"/>
    <property type="match status" value="1"/>
</dbReference>
<dbReference type="HAMAP" id="MF_00762">
    <property type="entry name" value="UPF0304"/>
    <property type="match status" value="1"/>
</dbReference>
<comment type="similarity">
    <text evidence="1">Belongs to the UPF0304 family.</text>
</comment>
<evidence type="ECO:0000256" key="1">
    <source>
        <dbReference type="HAMAP-Rule" id="MF_00762"/>
    </source>
</evidence>
<reference evidence="3 6" key="2">
    <citation type="submission" date="2017-10" db="EMBL/GenBank/DDBJ databases">
        <title>Draft genome sequences of Aggregatibacter actinomycetemcomitans strains 310a and 310b.</title>
        <authorList>
            <person name="May A.C."/>
            <person name="Ohta H."/>
            <person name="Maeda H."/>
            <person name="Kokeguchi S."/>
            <person name="Cugini C."/>
        </authorList>
    </citation>
    <scope>NUCLEOTIDE SEQUENCE [LARGE SCALE GENOMIC DNA]</scope>
    <source>
        <strain evidence="3 6">310b</strain>
    </source>
</reference>
<evidence type="ECO:0000313" key="4">
    <source>
        <dbReference type="EMBL" id="TYA38492.1"/>
    </source>
</evidence>
<reference evidence="2 5" key="1">
    <citation type="submission" date="2015-10" db="EMBL/GenBank/DDBJ databases">
        <title>Tn-seq of a polymicrobial infection.</title>
        <authorList>
            <person name="Stacy A."/>
            <person name="Rumbaugh K.P."/>
            <person name="Whiteley M."/>
        </authorList>
    </citation>
    <scope>NUCLEOTIDE SEQUENCE [LARGE SCALE GENOMIC DNA]</scope>
    <source>
        <strain evidence="2 5">624</strain>
    </source>
</reference>
<protein>
    <recommendedName>
        <fullName evidence="1">UPF0304 protein ACT75_05735</fullName>
    </recommendedName>
</protein>